<feature type="region of interest" description="Disordered" evidence="1">
    <location>
        <begin position="352"/>
        <end position="393"/>
    </location>
</feature>
<name>A0A1V0QGA2_CNPV</name>
<dbReference type="EMBL" id="KX857215">
    <property type="protein sequence ID" value="ARE67357.1"/>
    <property type="molecule type" value="Genomic_DNA"/>
</dbReference>
<feature type="domain" description="Poxvirus B22R protein N-terminal" evidence="3">
    <location>
        <begin position="24"/>
        <end position="113"/>
    </location>
</feature>
<dbReference type="InterPro" id="IPR025133">
    <property type="entry name" value="Poxvirus_B22R_N_dom"/>
</dbReference>
<evidence type="ECO:0000313" key="4">
    <source>
        <dbReference type="EMBL" id="ARE67357.1"/>
    </source>
</evidence>
<dbReference type="Pfam" id="PF13168">
    <property type="entry name" value="Poxvirus_B22R_C"/>
    <property type="match status" value="1"/>
</dbReference>
<accession>A0A1V0QGA2</accession>
<evidence type="ECO:0000256" key="1">
    <source>
        <dbReference type="SAM" id="MobiDB-lite"/>
    </source>
</evidence>
<feature type="compositionally biased region" description="Basic and acidic residues" evidence="1">
    <location>
        <begin position="616"/>
        <end position="627"/>
    </location>
</feature>
<dbReference type="Pfam" id="PF04395">
    <property type="entry name" value="Poxvirus_B22R"/>
    <property type="match status" value="1"/>
</dbReference>
<dbReference type="InterPro" id="IPR007490">
    <property type="entry name" value="Poxvirus_B22"/>
</dbReference>
<dbReference type="Pfam" id="PF13169">
    <property type="entry name" value="Poxvirus_B22R_N"/>
    <property type="match status" value="1"/>
</dbReference>
<gene>
    <name evidence="4" type="primary">SWPV2-129</name>
</gene>
<protein>
    <submittedName>
        <fullName evidence="4">SWPV2-ORF129</fullName>
    </submittedName>
</protein>
<feature type="domain" description="Poxvirus B22R protein C-terminal" evidence="2">
    <location>
        <begin position="847"/>
        <end position="1040"/>
    </location>
</feature>
<proteinExistence type="predicted"/>
<organism evidence="4">
    <name type="scientific">Shearwaterpox virus</name>
    <dbReference type="NCBI Taxonomy" id="1974596"/>
    <lineage>
        <taxon>Viruses</taxon>
        <taxon>Varidnaviria</taxon>
        <taxon>Bamfordvirae</taxon>
        <taxon>Nucleocytoviricota</taxon>
        <taxon>Pokkesviricetes</taxon>
        <taxon>Chitovirales</taxon>
        <taxon>Poxviridae</taxon>
        <taxon>Chordopoxvirinae</taxon>
        <taxon>Avipoxvirus</taxon>
        <taxon>Avipoxvirus canarypox</taxon>
        <taxon>Canarypox virus</taxon>
    </lineage>
</organism>
<evidence type="ECO:0000259" key="2">
    <source>
        <dbReference type="Pfam" id="PF13168"/>
    </source>
</evidence>
<evidence type="ECO:0000259" key="3">
    <source>
        <dbReference type="Pfam" id="PF13169"/>
    </source>
</evidence>
<dbReference type="Proteomes" id="UP000319767">
    <property type="component" value="Segment"/>
</dbReference>
<feature type="region of interest" description="Disordered" evidence="1">
    <location>
        <begin position="608"/>
        <end position="630"/>
    </location>
</feature>
<reference evidence="4" key="1">
    <citation type="journal article" date="2017" name="BMC Genomics">
        <title>Genomic characterization of two novel pathogenic avipoxviruses isolated from pacific shearwaters (Ardenna spp.).</title>
        <authorList>
            <person name="Sarker S."/>
            <person name="Das S."/>
            <person name="Lavers J.L."/>
            <person name="Hutton I."/>
            <person name="Helbig K."/>
            <person name="Imbery J."/>
            <person name="Upton C."/>
            <person name="Raidal S.R."/>
        </authorList>
    </citation>
    <scope>NUCLEOTIDE SEQUENCE [LARGE SCALE GENOMIC DNA]</scope>
    <source>
        <strain evidence="4">SWPV-2</strain>
    </source>
</reference>
<sequence length="1801" mass="204285">MHHNLKYITIIIIIVILFESIHGKSCVKRNSMYHNRENSVENKQSVDFKAEAITKYLEIAEIKEKNKFVSEFDWSNISHSVESKFLNNCIKNTHGGKQYKYNYDYNYIIRIFIQMMKGSSFLEARKETAACLIQKFTMVKDIQKHIRKNGNNYKFTMPGMEYVKYYLNSPCNNVTIGSVNINNFTIAGDTSTSVENLDVTFEGISIQYPYMDSDSFPKCITSIINLCKKDSNVLVTVIKKTLVGHCENTSISLMADTMNPPDEYLEVLKKYSLQDDENTRLFYNCMLLNSSNKDCLNYISLEESTSDKYLKTLSPYLHKSSSRSKRSIQNDTLEDEDLDCMYENYEPYSEGTEYSKCVSDKEEKRKRKKREVTSVSDKEENSKREKRAATGVSVEADDEYTSIAKHLGVSQQDILPSSASHIQVGIYGDGSGVLGDGAIIDRLSLRARQVFSQYMPHVPIGTSPQNIISELEKAVKVSSSSRDPVMAGIHSVASNKVRSVKSVLRNNDVSYSDLSESFSETNIDGFNTRILGGNSINTINDKKIVGGNMYSRIKETISSYKSKGSNVVLTRYNQRDGNLLFSVDSGTSILKPSRSVHFQESSSRSGFRSRLSSLDSDYKPTKPDNLNRRRSMSVSELNNCGTYGSNAACALLGNVPEKKHKVTGFNTVMEKIRSSKIAQKKIANIPITSSSILTRAGIKNTVSQVRLLNNEYPKQDNTRERNTLGHQNTREGVFSRQSSVMSRGDTFSTSERVGDSIYARISMGGSSGYQGDVSRSDIGSVYQASFHAKNLEERSKQVYREKMVETAKKFDKTTSLLTATQLMVQGLISSRMRAEDLKKADLGESEIVFEAVSASLSSVGNAMLVAGMVASPNVALAGMGLSFISGLLDLGKHLYNLLSGKPKPEDPLVKKFNQYSEIVADSNKMGVRTCLMPGSDMVIYLSYRNDSTFKPSLESLNMYFIDVLDSVVYYLNTSNVIMDYSLTIVCPIGYLRSPDIDVNAYVNLKETREDVRFYQVTRLGAMLSKSPTVTFTCGKDITLTLKPFEVPLSSMQLLKMATPGEPDETKSIPSNVCDLFPLKNFYLLVKGCPFDSSKIAIAYTTCSVLLRMSVWESEKQRWVLENPFDQKSRFKQLFTFSKFNFNETIIKPNEVPGHAKFCADRQSNQCHWYDVMVLDDITSCQTRSRKIYVEIYLFTGNRGFTSFVLTCPSGSTPVAVGNKDGIIELPFSDLFTVKMFASVKKKNIGIFCINDYDTRYRSDMIILRFVEPNFPKDALSLNTYDGQNKIFNGLVGTSMPYRSRTCSNSLSKECTSFHHRIDVWSPNYVVDIDVGAELMITEKYDPESATLENIEKSKDFFPHKLKLDYSLSKIGSVYDQADRFWSDAKKKYRTFSSILIVLLGCDIRKNIIKYSNDRISVMAYHQYTGDNYGDSKKYKFNRLSGSSCSAELDLTTKMVSIKCDEFSIKRKYLKGYEGLCAVTITSKDHCGTNWDDIKTFGYSSNYANVQRRCDTQQEQVNTVYHPDNYCGRVMLYQYSQYHHPKYEPCRSYMHIYYTDTWIEKEVLNEPPYAFNFKYDTNKNEYVDGMLSSKLRDLYKAYKELYEYTEGTLPKSINRLANALTPEGRQITNVEVDSNVLEIAYLADMEKMAELENKIKDLSKEILVNTLSDDDLYEIISKERYDSCCLLDFSQNTSTKVYPMSNYTCGNIYDFIYEDVGDNYTTNTMVLINDTYMNYDMFNISGARVVTCFDASIIPLTINSSKNEVQNLLLLHSVERGLDSLMMELDYNISSILLDNNITYVE</sequence>
<dbReference type="InterPro" id="IPR025128">
    <property type="entry name" value="Poxvirus_B22R_C_dom"/>
</dbReference>